<dbReference type="OrthoDB" id="9790194at2"/>
<dbReference type="Pfam" id="PF02630">
    <property type="entry name" value="SCO1-SenC"/>
    <property type="match status" value="1"/>
</dbReference>
<name>A0A844YLA8_9SPHN</name>
<keyword evidence="2 3" id="KW-0186">Copper</keyword>
<feature type="domain" description="Thioredoxin" evidence="6">
    <location>
        <begin position="36"/>
        <end position="201"/>
    </location>
</feature>
<evidence type="ECO:0000256" key="1">
    <source>
        <dbReference type="ARBA" id="ARBA00010996"/>
    </source>
</evidence>
<dbReference type="RefSeq" id="WP_160676730.1">
    <property type="nucleotide sequence ID" value="NZ_WTYN01000003.1"/>
</dbReference>
<protein>
    <submittedName>
        <fullName evidence="7">SCO family protein</fullName>
    </submittedName>
</protein>
<dbReference type="Gene3D" id="3.40.30.10">
    <property type="entry name" value="Glutaredoxin"/>
    <property type="match status" value="1"/>
</dbReference>
<accession>A0A844YLA8</accession>
<dbReference type="InterPro" id="IPR036249">
    <property type="entry name" value="Thioredoxin-like_sf"/>
</dbReference>
<dbReference type="PANTHER" id="PTHR12151">
    <property type="entry name" value="ELECTRON TRANSPORT PROTIN SCO1/SENC FAMILY MEMBER"/>
    <property type="match status" value="1"/>
</dbReference>
<evidence type="ECO:0000313" key="7">
    <source>
        <dbReference type="EMBL" id="MXO63808.1"/>
    </source>
</evidence>
<keyword evidence="4" id="KW-1015">Disulfide bond</keyword>
<dbReference type="PROSITE" id="PS51257">
    <property type="entry name" value="PROKAR_LIPOPROTEIN"/>
    <property type="match status" value="1"/>
</dbReference>
<feature type="chain" id="PRO_5032740870" evidence="5">
    <location>
        <begin position="25"/>
        <end position="201"/>
    </location>
</feature>
<dbReference type="InterPro" id="IPR003782">
    <property type="entry name" value="SCO1/SenC"/>
</dbReference>
<evidence type="ECO:0000256" key="4">
    <source>
        <dbReference type="PIRSR" id="PIRSR603782-2"/>
    </source>
</evidence>
<dbReference type="PROSITE" id="PS51352">
    <property type="entry name" value="THIOREDOXIN_2"/>
    <property type="match status" value="1"/>
</dbReference>
<evidence type="ECO:0000256" key="5">
    <source>
        <dbReference type="SAM" id="SignalP"/>
    </source>
</evidence>
<evidence type="ECO:0000259" key="6">
    <source>
        <dbReference type="PROSITE" id="PS51352"/>
    </source>
</evidence>
<dbReference type="GO" id="GO:0046872">
    <property type="term" value="F:metal ion binding"/>
    <property type="evidence" value="ECO:0007669"/>
    <property type="project" value="UniProtKB-KW"/>
</dbReference>
<feature type="disulfide bond" description="Redox-active" evidence="4">
    <location>
        <begin position="74"/>
        <end position="78"/>
    </location>
</feature>
<dbReference type="SUPFAM" id="SSF52833">
    <property type="entry name" value="Thioredoxin-like"/>
    <property type="match status" value="1"/>
</dbReference>
<keyword evidence="5" id="KW-0732">Signal</keyword>
<dbReference type="InterPro" id="IPR013766">
    <property type="entry name" value="Thioredoxin_domain"/>
</dbReference>
<proteinExistence type="inferred from homology"/>
<feature type="binding site" evidence="3">
    <location>
        <position position="78"/>
    </location>
    <ligand>
        <name>Cu cation</name>
        <dbReference type="ChEBI" id="CHEBI:23378"/>
    </ligand>
</feature>
<dbReference type="AlphaFoldDB" id="A0A844YLA8"/>
<dbReference type="EMBL" id="WTYN01000003">
    <property type="protein sequence ID" value="MXO63808.1"/>
    <property type="molecule type" value="Genomic_DNA"/>
</dbReference>
<evidence type="ECO:0000313" key="8">
    <source>
        <dbReference type="Proteomes" id="UP000445582"/>
    </source>
</evidence>
<feature type="signal peptide" evidence="5">
    <location>
        <begin position="1"/>
        <end position="24"/>
    </location>
</feature>
<feature type="binding site" evidence="3">
    <location>
        <position position="166"/>
    </location>
    <ligand>
        <name>Cu cation</name>
        <dbReference type="ChEBI" id="CHEBI:23378"/>
    </ligand>
</feature>
<dbReference type="FunFam" id="3.40.30.10:FF:000013">
    <property type="entry name" value="Blast:Protein SCO1 homolog, mitochondrial"/>
    <property type="match status" value="1"/>
</dbReference>
<comment type="similarity">
    <text evidence="1">Belongs to the SCO1/2 family.</text>
</comment>
<sequence length="201" mass="21496">MNRDAMLRALILSTLLLSALSGCGQGSGPDLAEAPLAGADIGGEFELVNSTGETVRWSDFDGKWRIVYFGYTFCPDICPVDVQRIVRGLKAFADDEPEAAANLVPIFITVDPARDTPEVVGEFTAAFSPQLVGLTGSEEQVKQAADTFRIFYNRGAGTDAGYLMDHSTVTYLFGPDGQPVSTLPTDQGAKAVAAELAKWVR</sequence>
<gene>
    <name evidence="7" type="ORF">GRI48_12380</name>
</gene>
<keyword evidence="3" id="KW-0479">Metal-binding</keyword>
<evidence type="ECO:0000256" key="3">
    <source>
        <dbReference type="PIRSR" id="PIRSR603782-1"/>
    </source>
</evidence>
<keyword evidence="8" id="KW-1185">Reference proteome</keyword>
<dbReference type="Proteomes" id="UP000445582">
    <property type="component" value="Unassembled WGS sequence"/>
</dbReference>
<dbReference type="CDD" id="cd02968">
    <property type="entry name" value="SCO"/>
    <property type="match status" value="1"/>
</dbReference>
<organism evidence="7 8">
    <name type="scientific">Qipengyuania oceanensis</name>
    <dbReference type="NCBI Taxonomy" id="1463597"/>
    <lineage>
        <taxon>Bacteria</taxon>
        <taxon>Pseudomonadati</taxon>
        <taxon>Pseudomonadota</taxon>
        <taxon>Alphaproteobacteria</taxon>
        <taxon>Sphingomonadales</taxon>
        <taxon>Erythrobacteraceae</taxon>
        <taxon>Qipengyuania</taxon>
    </lineage>
</organism>
<evidence type="ECO:0000256" key="2">
    <source>
        <dbReference type="ARBA" id="ARBA00023008"/>
    </source>
</evidence>
<reference evidence="7 8" key="1">
    <citation type="submission" date="2019-12" db="EMBL/GenBank/DDBJ databases">
        <title>Genomic-based taxomic classification of the family Erythrobacteraceae.</title>
        <authorList>
            <person name="Xu L."/>
        </authorList>
    </citation>
    <scope>NUCLEOTIDE SEQUENCE [LARGE SCALE GENOMIC DNA]</scope>
    <source>
        <strain evidence="7 8">MCCC 1A09965</strain>
    </source>
</reference>
<feature type="binding site" evidence="3">
    <location>
        <position position="74"/>
    </location>
    <ligand>
        <name>Cu cation</name>
        <dbReference type="ChEBI" id="CHEBI:23378"/>
    </ligand>
</feature>
<comment type="caution">
    <text evidence="7">The sequence shown here is derived from an EMBL/GenBank/DDBJ whole genome shotgun (WGS) entry which is preliminary data.</text>
</comment>
<dbReference type="PANTHER" id="PTHR12151:SF5">
    <property type="entry name" value="AT19154P"/>
    <property type="match status" value="1"/>
</dbReference>